<dbReference type="Pfam" id="PF14464">
    <property type="entry name" value="Prok-JAB"/>
    <property type="match status" value="1"/>
</dbReference>
<accession>A0A178YLN5</accession>
<keyword evidence="2" id="KW-0479">Metal-binding</keyword>
<dbReference type="Gene3D" id="3.40.140.10">
    <property type="entry name" value="Cytidine Deaminase, domain 2"/>
    <property type="match status" value="1"/>
</dbReference>
<feature type="domain" description="JAB" evidence="6">
    <location>
        <begin position="2"/>
        <end position="112"/>
    </location>
</feature>
<protein>
    <recommendedName>
        <fullName evidence="6">JAB domain-containing protein</fullName>
    </recommendedName>
</protein>
<keyword evidence="8" id="KW-1185">Reference proteome</keyword>
<evidence type="ECO:0000259" key="6">
    <source>
        <dbReference type="Pfam" id="PF14464"/>
    </source>
</evidence>
<evidence type="ECO:0000256" key="4">
    <source>
        <dbReference type="ARBA" id="ARBA00022833"/>
    </source>
</evidence>
<evidence type="ECO:0000256" key="2">
    <source>
        <dbReference type="ARBA" id="ARBA00022723"/>
    </source>
</evidence>
<keyword evidence="3" id="KW-0378">Hydrolase</keyword>
<evidence type="ECO:0000313" key="7">
    <source>
        <dbReference type="EMBL" id="OAP48452.1"/>
    </source>
</evidence>
<evidence type="ECO:0000256" key="3">
    <source>
        <dbReference type="ARBA" id="ARBA00022801"/>
    </source>
</evidence>
<dbReference type="GO" id="GO:0046872">
    <property type="term" value="F:metal ion binding"/>
    <property type="evidence" value="ECO:0007669"/>
    <property type="project" value="UniProtKB-KW"/>
</dbReference>
<dbReference type="SUPFAM" id="SSF102712">
    <property type="entry name" value="JAB1/MPN domain"/>
    <property type="match status" value="1"/>
</dbReference>
<dbReference type="GO" id="GO:0008237">
    <property type="term" value="F:metallopeptidase activity"/>
    <property type="evidence" value="ECO:0007669"/>
    <property type="project" value="UniProtKB-KW"/>
</dbReference>
<gene>
    <name evidence="7" type="ORF">ATB98_24190</name>
</gene>
<evidence type="ECO:0000256" key="1">
    <source>
        <dbReference type="ARBA" id="ARBA00022670"/>
    </source>
</evidence>
<dbReference type="STRING" id="36856.ATB98_24190"/>
<dbReference type="AlphaFoldDB" id="A0A178YLN5"/>
<comment type="caution">
    <text evidence="7">The sequence shown here is derived from an EMBL/GenBank/DDBJ whole genome shotgun (WGS) entry which is preliminary data.</text>
</comment>
<keyword evidence="5" id="KW-0482">Metalloprotease</keyword>
<keyword evidence="4" id="KW-0862">Zinc</keyword>
<dbReference type="Proteomes" id="UP000078507">
    <property type="component" value="Unassembled WGS sequence"/>
</dbReference>
<evidence type="ECO:0000256" key="5">
    <source>
        <dbReference type="ARBA" id="ARBA00023049"/>
    </source>
</evidence>
<proteinExistence type="predicted"/>
<dbReference type="EMBL" id="LNQB01000061">
    <property type="protein sequence ID" value="OAP48452.1"/>
    <property type="molecule type" value="Genomic_DNA"/>
</dbReference>
<sequence>MMSALARAEQREIGGVLMARQIEPGIFKVVDFSIDEVSGERAHFVRDHTYHNAFLQAFFERTGRDYETYNYVGEWHSHPRLPILPSITDLESMEELVNGERDISFAVLLVVRSDSPMEFVATSTFHQRGCAPEPVKIRAED</sequence>
<keyword evidence="1" id="KW-0645">Protease</keyword>
<evidence type="ECO:0000313" key="8">
    <source>
        <dbReference type="Proteomes" id="UP000078507"/>
    </source>
</evidence>
<organism evidence="7 8">
    <name type="scientific">Sinorhizobium saheli</name>
    <dbReference type="NCBI Taxonomy" id="36856"/>
    <lineage>
        <taxon>Bacteria</taxon>
        <taxon>Pseudomonadati</taxon>
        <taxon>Pseudomonadota</taxon>
        <taxon>Alphaproteobacteria</taxon>
        <taxon>Hyphomicrobiales</taxon>
        <taxon>Rhizobiaceae</taxon>
        <taxon>Sinorhizobium/Ensifer group</taxon>
        <taxon>Sinorhizobium</taxon>
    </lineage>
</organism>
<dbReference type="GO" id="GO:0006508">
    <property type="term" value="P:proteolysis"/>
    <property type="evidence" value="ECO:0007669"/>
    <property type="project" value="UniProtKB-KW"/>
</dbReference>
<name>A0A178YLN5_SINSA</name>
<reference evidence="7 8" key="1">
    <citation type="submission" date="2015-11" db="EMBL/GenBank/DDBJ databases">
        <title>Ensifer anhuiense sp. nov., an effective nitrogen fixation bacterium with Glycine soja.</title>
        <authorList>
            <person name="Yan H."/>
            <person name="Chen W."/>
        </authorList>
    </citation>
    <scope>NUCLEOTIDE SEQUENCE [LARGE SCALE GENOMIC DNA]</scope>
    <source>
        <strain evidence="7 8">LMG 7837</strain>
    </source>
</reference>
<dbReference type="InterPro" id="IPR028090">
    <property type="entry name" value="JAB_dom_prok"/>
</dbReference>